<reference evidence="5" key="1">
    <citation type="submission" date="2023-09" db="EMBL/GenBank/DDBJ databases">
        <title>Undibacterium sp. 20NA77.5 isolated from freshwater.</title>
        <authorList>
            <person name="Le V."/>
            <person name="Ko S.-R."/>
            <person name="Ahn C.-Y."/>
            <person name="Oh H.-M."/>
        </authorList>
    </citation>
    <scope>NUCLEOTIDE SEQUENCE</scope>
    <source>
        <strain evidence="5">20NA77.5</strain>
    </source>
</reference>
<feature type="transmembrane region" description="Helical" evidence="1">
    <location>
        <begin position="12"/>
        <end position="33"/>
    </location>
</feature>
<dbReference type="Pfam" id="PF00563">
    <property type="entry name" value="EAL"/>
    <property type="match status" value="1"/>
</dbReference>
<evidence type="ECO:0000259" key="3">
    <source>
        <dbReference type="PROSITE" id="PS50885"/>
    </source>
</evidence>
<feature type="domain" description="EAL" evidence="2">
    <location>
        <begin position="535"/>
        <end position="788"/>
    </location>
</feature>
<accession>A0ABY9RFY0</accession>
<dbReference type="PANTHER" id="PTHR33121">
    <property type="entry name" value="CYCLIC DI-GMP PHOSPHODIESTERASE PDEF"/>
    <property type="match status" value="1"/>
</dbReference>
<keyword evidence="1" id="KW-0812">Transmembrane</keyword>
<dbReference type="InterPro" id="IPR000160">
    <property type="entry name" value="GGDEF_dom"/>
</dbReference>
<dbReference type="PROSITE" id="PS50887">
    <property type="entry name" value="GGDEF"/>
    <property type="match status" value="1"/>
</dbReference>
<sequence>MRIRHLQTRIIIAFSVLLLIVQVVSLVFVNSFISKSANKDIEHNLLAGEKIFNSIRADNTKWLTQSAGILTSDFAFIKAVATGDRNTIVSVLQNHGGRINADIAMLVGTDNVLVADTLARSHAGQTFAFPQLIKAAEEHGQTSAVVMFEGKLYQLVVVPVMAPLPVAWLALGFVIDDQFSANLKSLTGLEVSFMVPRADTRQWQLIATTLPTENANTLPRDIHSSSETNTSNETDADAYVKVISLANEDYLTRISRLKLNTAAGNQEAVTVLQQSLDIVLAPLRRLQMILILLGVLALGATLAASFRIARNITRPLRDLGTLAQAIEQGRYQSNTVVARDAEVHQLASAINNMAQGIAVREERISELAYRDTLTGLANRTAFVQAIEDYLRTEKRFSILLMDIDRFKDVNDILGHHIGDLLLKEIVRRLLEQTQGQWSMLARLGGDEFGLLVESDTPQAAIQLSQQIRTALDQAILLEGHQVIASGSIGIVHSPLHGQQQNALLRHAELAMYASKRSNSGYVVYDTALEAHAKQNLSLMAELRHAVEHQELKLFYQPKVDLRSNTIAEVEALIRWQHPKRGIIPPDQFIPFAESTGFIATITEWVINEALRQRHQWEQMRLSLSISINISARDLLNPRLPQIFEQAMQRYQASADWITLEITESAIMTDPQSALEVLNHLHQSGFRMSIDDFGTGYSSLAYLKKLPVSELKIDKSFITDMENNHDDEVIVRSTIDLGHNMGLHVIAEGVENQATWDALRDMGCDSIQGYFVSRPLAADVLETWLQSSHWKFKAQHHD</sequence>
<dbReference type="InterPro" id="IPR003660">
    <property type="entry name" value="HAMP_dom"/>
</dbReference>
<dbReference type="SUPFAM" id="SSF158472">
    <property type="entry name" value="HAMP domain-like"/>
    <property type="match status" value="1"/>
</dbReference>
<keyword evidence="1" id="KW-0472">Membrane</keyword>
<evidence type="ECO:0000259" key="4">
    <source>
        <dbReference type="PROSITE" id="PS50887"/>
    </source>
</evidence>
<feature type="transmembrane region" description="Helical" evidence="1">
    <location>
        <begin position="289"/>
        <end position="309"/>
    </location>
</feature>
<dbReference type="InterPro" id="IPR035919">
    <property type="entry name" value="EAL_sf"/>
</dbReference>
<evidence type="ECO:0000256" key="1">
    <source>
        <dbReference type="SAM" id="Phobius"/>
    </source>
</evidence>
<dbReference type="InterPro" id="IPR043128">
    <property type="entry name" value="Rev_trsase/Diguanyl_cyclase"/>
</dbReference>
<dbReference type="CDD" id="cd01949">
    <property type="entry name" value="GGDEF"/>
    <property type="match status" value="1"/>
</dbReference>
<dbReference type="Pfam" id="PF00990">
    <property type="entry name" value="GGDEF"/>
    <property type="match status" value="1"/>
</dbReference>
<keyword evidence="1" id="KW-1133">Transmembrane helix</keyword>
<dbReference type="Gene3D" id="6.10.340.10">
    <property type="match status" value="1"/>
</dbReference>
<dbReference type="PANTHER" id="PTHR33121:SF71">
    <property type="entry name" value="OXYGEN SENSOR PROTEIN DOSP"/>
    <property type="match status" value="1"/>
</dbReference>
<dbReference type="SUPFAM" id="SSF141868">
    <property type="entry name" value="EAL domain-like"/>
    <property type="match status" value="1"/>
</dbReference>
<evidence type="ECO:0000259" key="2">
    <source>
        <dbReference type="PROSITE" id="PS50883"/>
    </source>
</evidence>
<gene>
    <name evidence="5" type="ORF">RF679_16005</name>
</gene>
<dbReference type="InterPro" id="IPR029787">
    <property type="entry name" value="Nucleotide_cyclase"/>
</dbReference>
<dbReference type="SMART" id="SM00267">
    <property type="entry name" value="GGDEF"/>
    <property type="match status" value="1"/>
</dbReference>
<dbReference type="EMBL" id="CP133720">
    <property type="protein sequence ID" value="WMW80136.1"/>
    <property type="molecule type" value="Genomic_DNA"/>
</dbReference>
<feature type="transmembrane region" description="Helical" evidence="1">
    <location>
        <begin position="152"/>
        <end position="175"/>
    </location>
</feature>
<dbReference type="InterPro" id="IPR001633">
    <property type="entry name" value="EAL_dom"/>
</dbReference>
<keyword evidence="6" id="KW-1185">Reference proteome</keyword>
<evidence type="ECO:0000313" key="5">
    <source>
        <dbReference type="EMBL" id="WMW80136.1"/>
    </source>
</evidence>
<dbReference type="Gene3D" id="3.20.20.450">
    <property type="entry name" value="EAL domain"/>
    <property type="match status" value="1"/>
</dbReference>
<proteinExistence type="predicted"/>
<dbReference type="SUPFAM" id="SSF55073">
    <property type="entry name" value="Nucleotide cyclase"/>
    <property type="match status" value="1"/>
</dbReference>
<dbReference type="NCBIfam" id="TIGR00254">
    <property type="entry name" value="GGDEF"/>
    <property type="match status" value="1"/>
</dbReference>
<feature type="domain" description="HAMP" evidence="3">
    <location>
        <begin position="310"/>
        <end position="362"/>
    </location>
</feature>
<dbReference type="CDD" id="cd06225">
    <property type="entry name" value="HAMP"/>
    <property type="match status" value="1"/>
</dbReference>
<dbReference type="SMART" id="SM00052">
    <property type="entry name" value="EAL"/>
    <property type="match status" value="1"/>
</dbReference>
<dbReference type="PROSITE" id="PS50885">
    <property type="entry name" value="HAMP"/>
    <property type="match status" value="1"/>
</dbReference>
<dbReference type="RefSeq" id="WP_309481629.1">
    <property type="nucleotide sequence ID" value="NZ_CP133720.1"/>
</dbReference>
<evidence type="ECO:0000313" key="6">
    <source>
        <dbReference type="Proteomes" id="UP001181355"/>
    </source>
</evidence>
<feature type="domain" description="GGDEF" evidence="4">
    <location>
        <begin position="394"/>
        <end position="526"/>
    </location>
</feature>
<dbReference type="PROSITE" id="PS50883">
    <property type="entry name" value="EAL"/>
    <property type="match status" value="1"/>
</dbReference>
<dbReference type="CDD" id="cd01948">
    <property type="entry name" value="EAL"/>
    <property type="match status" value="1"/>
</dbReference>
<dbReference type="Pfam" id="PF00672">
    <property type="entry name" value="HAMP"/>
    <property type="match status" value="1"/>
</dbReference>
<organism evidence="5 6">
    <name type="scientific">Undibacterium cyanobacteriorum</name>
    <dbReference type="NCBI Taxonomy" id="3073561"/>
    <lineage>
        <taxon>Bacteria</taxon>
        <taxon>Pseudomonadati</taxon>
        <taxon>Pseudomonadota</taxon>
        <taxon>Betaproteobacteria</taxon>
        <taxon>Burkholderiales</taxon>
        <taxon>Oxalobacteraceae</taxon>
        <taxon>Undibacterium</taxon>
    </lineage>
</organism>
<dbReference type="Gene3D" id="3.30.70.270">
    <property type="match status" value="1"/>
</dbReference>
<dbReference type="SMART" id="SM00304">
    <property type="entry name" value="HAMP"/>
    <property type="match status" value="1"/>
</dbReference>
<protein>
    <submittedName>
        <fullName evidence="5">EAL domain-containing protein</fullName>
    </submittedName>
</protein>
<dbReference type="InterPro" id="IPR050706">
    <property type="entry name" value="Cyclic-di-GMP_PDE-like"/>
</dbReference>
<name>A0ABY9RFY0_9BURK</name>
<dbReference type="Proteomes" id="UP001181355">
    <property type="component" value="Chromosome"/>
</dbReference>